<dbReference type="Proteomes" id="UP000816034">
    <property type="component" value="Unassembled WGS sequence"/>
</dbReference>
<gene>
    <name evidence="3" type="ORF">C9374_010708</name>
</gene>
<feature type="region of interest" description="Disordered" evidence="1">
    <location>
        <begin position="509"/>
        <end position="536"/>
    </location>
</feature>
<organism evidence="3 4">
    <name type="scientific">Naegleria lovaniensis</name>
    <name type="common">Amoeba</name>
    <dbReference type="NCBI Taxonomy" id="51637"/>
    <lineage>
        <taxon>Eukaryota</taxon>
        <taxon>Discoba</taxon>
        <taxon>Heterolobosea</taxon>
        <taxon>Tetramitia</taxon>
        <taxon>Eutetramitia</taxon>
        <taxon>Vahlkampfiidae</taxon>
        <taxon>Naegleria</taxon>
    </lineage>
</organism>
<dbReference type="EMBL" id="PYSW02000045">
    <property type="protein sequence ID" value="KAG2374424.1"/>
    <property type="molecule type" value="Genomic_DNA"/>
</dbReference>
<dbReference type="RefSeq" id="XP_044543598.1">
    <property type="nucleotide sequence ID" value="XM_044686282.1"/>
</dbReference>
<keyword evidence="2" id="KW-0472">Membrane</keyword>
<name>A0AA88GFL5_NAELO</name>
<keyword evidence="4" id="KW-1185">Reference proteome</keyword>
<dbReference type="GeneID" id="68103162"/>
<evidence type="ECO:0000256" key="1">
    <source>
        <dbReference type="SAM" id="MobiDB-lite"/>
    </source>
</evidence>
<evidence type="ECO:0000256" key="2">
    <source>
        <dbReference type="SAM" id="Phobius"/>
    </source>
</evidence>
<comment type="caution">
    <text evidence="3">The sequence shown here is derived from an EMBL/GenBank/DDBJ whole genome shotgun (WGS) entry which is preliminary data.</text>
</comment>
<sequence>MNKSHTTSWFNSHKTGRFSSTMALLQLLCVASGDILLSQLFLTQVLCSYAIHECSHWRHPTEYSYGHFHLHFQVKEGPNVTMGILRSDKIVELTQDATTSRFYTAITSGPFKNFDQTHYLLMQNQKTSNEKYFFVLSNPCSHTSSSKGGNDNNTFDEIPTLEDSLDLKNNRARISIVDVNIEEIYYPYTVLFSNNQSSDWLTDSNSIQLPPLGIEKIVVDVVASESLNDHSRNLELSMRTLSQGNASPPLPPRNVAVFVSLGREIMNSNEFIPRIISVHENSNATWTLWPFSSGSTPSPPFIPPSLPPQQQQPYRNIPKSIDRLYIWLQCVNGFTEGCPLRYRLSWKLNNSSIPIASNSQENSSTIALPPPPLPSTPPAFSITTSNGTMKTETDISLPTIIGTILGLVGSFLLAGFCLVFSIISVCLLRKKRKGKNLKSSSTLFHPNVPSLILPPPIHSEVFLENVHDIRPSAPLEEVVQLERYAHSLMSDPNTGMMMHHTQIPLHSHFTSLSQQPQSPNSSSSNFTSASNERLVV</sequence>
<feature type="transmembrane region" description="Helical" evidence="2">
    <location>
        <begin position="400"/>
        <end position="428"/>
    </location>
</feature>
<evidence type="ECO:0000313" key="4">
    <source>
        <dbReference type="Proteomes" id="UP000816034"/>
    </source>
</evidence>
<protein>
    <submittedName>
        <fullName evidence="3">Uncharacterized protein</fullName>
    </submittedName>
</protein>
<keyword evidence="2" id="KW-0812">Transmembrane</keyword>
<reference evidence="3 4" key="1">
    <citation type="journal article" date="2018" name="BMC Genomics">
        <title>The genome of Naegleria lovaniensis, the basis for a comparative approach to unravel pathogenicity factors of the human pathogenic amoeba N. fowleri.</title>
        <authorList>
            <person name="Liechti N."/>
            <person name="Schurch N."/>
            <person name="Bruggmann R."/>
            <person name="Wittwer M."/>
        </authorList>
    </citation>
    <scope>NUCLEOTIDE SEQUENCE [LARGE SCALE GENOMIC DNA]</scope>
    <source>
        <strain evidence="3 4">ATCC 30569</strain>
    </source>
</reference>
<evidence type="ECO:0000313" key="3">
    <source>
        <dbReference type="EMBL" id="KAG2374424.1"/>
    </source>
</evidence>
<keyword evidence="2" id="KW-1133">Transmembrane helix</keyword>
<feature type="compositionally biased region" description="Low complexity" evidence="1">
    <location>
        <begin position="511"/>
        <end position="536"/>
    </location>
</feature>
<accession>A0AA88GFL5</accession>
<proteinExistence type="predicted"/>
<dbReference type="AlphaFoldDB" id="A0AA88GFL5"/>